<name>A0A0L6JQM7_9FIRM</name>
<dbReference type="STRING" id="398512.Bccel_3359"/>
<keyword evidence="3" id="KW-1185">Reference proteome</keyword>
<dbReference type="Proteomes" id="UP000036923">
    <property type="component" value="Unassembled WGS sequence"/>
</dbReference>
<protein>
    <submittedName>
        <fullName evidence="2">Uncharacterized protein</fullName>
    </submittedName>
</protein>
<keyword evidence="1" id="KW-1133">Transmembrane helix</keyword>
<sequence>MTNSGVLGNTWFKLAVVSLVGIILIFAVLWGINTFNGYYGYGSMNMGNGYHNGMQMQGGMNMGSMNMNGMNMNGGMQGGMGMHGMMGGMNMGGNMQGGMGMMGGMGMH</sequence>
<keyword evidence="1" id="KW-0812">Transmembrane</keyword>
<reference evidence="3" key="1">
    <citation type="submission" date="2015-07" db="EMBL/GenBank/DDBJ databases">
        <title>Near-Complete Genome Sequence of the Cellulolytic Bacterium Bacteroides (Pseudobacteroides) cellulosolvens ATCC 35603.</title>
        <authorList>
            <person name="Dassa B."/>
            <person name="Utturkar S.M."/>
            <person name="Klingeman D.M."/>
            <person name="Hurt R.A."/>
            <person name="Keller M."/>
            <person name="Xu J."/>
            <person name="Reddy Y.H.K."/>
            <person name="Borovok I."/>
            <person name="Grinberg I.R."/>
            <person name="Lamed R."/>
            <person name="Zhivin O."/>
            <person name="Bayer E.A."/>
            <person name="Brown S.D."/>
        </authorList>
    </citation>
    <scope>NUCLEOTIDE SEQUENCE [LARGE SCALE GENOMIC DNA]</scope>
    <source>
        <strain evidence="3">DSM 2933</strain>
    </source>
</reference>
<dbReference type="RefSeq" id="WP_036939136.1">
    <property type="nucleotide sequence ID" value="NZ_JQKC01000008.1"/>
</dbReference>
<accession>A0A0L6JQM7</accession>
<evidence type="ECO:0000313" key="2">
    <source>
        <dbReference type="EMBL" id="KNY28088.1"/>
    </source>
</evidence>
<comment type="caution">
    <text evidence="2">The sequence shown here is derived from an EMBL/GenBank/DDBJ whole genome shotgun (WGS) entry which is preliminary data.</text>
</comment>
<evidence type="ECO:0000313" key="3">
    <source>
        <dbReference type="Proteomes" id="UP000036923"/>
    </source>
</evidence>
<dbReference type="AlphaFoldDB" id="A0A0L6JQM7"/>
<gene>
    <name evidence="2" type="ORF">Bccel_3359</name>
</gene>
<evidence type="ECO:0000256" key="1">
    <source>
        <dbReference type="SAM" id="Phobius"/>
    </source>
</evidence>
<organism evidence="2 3">
    <name type="scientific">Pseudobacteroides cellulosolvens ATCC 35603 = DSM 2933</name>
    <dbReference type="NCBI Taxonomy" id="398512"/>
    <lineage>
        <taxon>Bacteria</taxon>
        <taxon>Bacillati</taxon>
        <taxon>Bacillota</taxon>
        <taxon>Clostridia</taxon>
        <taxon>Eubacteriales</taxon>
        <taxon>Oscillospiraceae</taxon>
        <taxon>Pseudobacteroides</taxon>
    </lineage>
</organism>
<proteinExistence type="predicted"/>
<feature type="transmembrane region" description="Helical" evidence="1">
    <location>
        <begin position="12"/>
        <end position="32"/>
    </location>
</feature>
<dbReference type="EMBL" id="LGTC01000001">
    <property type="protein sequence ID" value="KNY28088.1"/>
    <property type="molecule type" value="Genomic_DNA"/>
</dbReference>
<keyword evidence="1" id="KW-0472">Membrane</keyword>